<organism evidence="1 2">
    <name type="scientific">Desulfonatronum thiosulfatophilum</name>
    <dbReference type="NCBI Taxonomy" id="617002"/>
    <lineage>
        <taxon>Bacteria</taxon>
        <taxon>Pseudomonadati</taxon>
        <taxon>Thermodesulfobacteriota</taxon>
        <taxon>Desulfovibrionia</taxon>
        <taxon>Desulfovibrionales</taxon>
        <taxon>Desulfonatronaceae</taxon>
        <taxon>Desulfonatronum</taxon>
    </lineage>
</organism>
<dbReference type="GO" id="GO:0004527">
    <property type="term" value="F:exonuclease activity"/>
    <property type="evidence" value="ECO:0007669"/>
    <property type="project" value="UniProtKB-KW"/>
</dbReference>
<evidence type="ECO:0000313" key="2">
    <source>
        <dbReference type="Proteomes" id="UP000198771"/>
    </source>
</evidence>
<evidence type="ECO:0000313" key="1">
    <source>
        <dbReference type="EMBL" id="SDB51719.1"/>
    </source>
</evidence>
<dbReference type="Pfam" id="PF04381">
    <property type="entry name" value="RdgC"/>
    <property type="match status" value="1"/>
</dbReference>
<keyword evidence="1" id="KW-0378">Hydrolase</keyword>
<keyword evidence="1" id="KW-0540">Nuclease</keyword>
<protein>
    <submittedName>
        <fullName evidence="1">Putative exonuclease, RdgC</fullName>
    </submittedName>
</protein>
<dbReference type="AlphaFoldDB" id="A0A1G6E2P5"/>
<gene>
    <name evidence="1" type="ORF">SAMN05660653_02566</name>
</gene>
<dbReference type="RefSeq" id="WP_092122445.1">
    <property type="nucleotide sequence ID" value="NZ_FMXO01000015.1"/>
</dbReference>
<dbReference type="Proteomes" id="UP000198771">
    <property type="component" value="Unassembled WGS sequence"/>
</dbReference>
<reference evidence="1 2" key="1">
    <citation type="submission" date="2016-10" db="EMBL/GenBank/DDBJ databases">
        <authorList>
            <person name="de Groot N.N."/>
        </authorList>
    </citation>
    <scope>NUCLEOTIDE SEQUENCE [LARGE SCALE GENOMIC DNA]</scope>
    <source>
        <strain evidence="1 2">ASO4-2</strain>
    </source>
</reference>
<dbReference type="InterPro" id="IPR007476">
    <property type="entry name" value="RdgC"/>
</dbReference>
<dbReference type="EMBL" id="FMXO01000015">
    <property type="protein sequence ID" value="SDB51719.1"/>
    <property type="molecule type" value="Genomic_DNA"/>
</dbReference>
<keyword evidence="1" id="KW-0269">Exonuclease</keyword>
<name>A0A1G6E2P5_9BACT</name>
<dbReference type="GO" id="GO:0006310">
    <property type="term" value="P:DNA recombination"/>
    <property type="evidence" value="ECO:0007669"/>
    <property type="project" value="InterPro"/>
</dbReference>
<proteinExistence type="predicted"/>
<keyword evidence="2" id="KW-1185">Reference proteome</keyword>
<dbReference type="STRING" id="617002.SAMN05660653_02566"/>
<accession>A0A1G6E2P5</accession>
<dbReference type="OrthoDB" id="9793997at2"/>
<sequence>MGFLSASTGLTRYRLPDDVGDDVLAEIPRRLKSFAFVDIDQSMEERSFGWVCFDDLLDVDWATAGPEKGPYLAFSLRLDTRRVPPAVFKKHWMIALRERQAQLAQEGKKFVPKDQKTELREQVRQKLLMRSLPIPAVFDVVWSVRDNRVYLATTNGKIRTLFEDLFARTFQAELEPLTPVSLGLEMLGAGAEGRLTSFEGSIFIPAREAAQ</sequence>